<evidence type="ECO:0000313" key="7">
    <source>
        <dbReference type="Proteomes" id="UP001190466"/>
    </source>
</evidence>
<feature type="domain" description="HTH lysR-type" evidence="5">
    <location>
        <begin position="17"/>
        <end position="74"/>
    </location>
</feature>
<comment type="similarity">
    <text evidence="1">Belongs to the LysR transcriptional regulatory family.</text>
</comment>
<dbReference type="InterPro" id="IPR036388">
    <property type="entry name" value="WH-like_DNA-bd_sf"/>
</dbReference>
<sequence length="309" mass="33555">MRSPEQVLETPEVMPQVSADDLLVALTVARSGSFNAAAGILGVTHTTVSRRVNNLEKALRSRVFVRSAEGWVPTESGQTVITAAEEIERALGRLGQTGQVATVVRVGAPDGLSSFCVAPAMARLARERPQFSFELISATRSWRQTRSDLDIEIVIGRPAVNNRADMVHVRDYSLALYATDAYLAEHGVPESLSDLAAHTVIYYIDSALQVDDLDKATDLLPQSAKALRSTSVLVHVQSAVASAGIGLLPDYLAGREPSLRAVLHHQFRHPLSYWAVVRRDSYRNPMVQLALRAIVREAASGTAADSELH</sequence>
<dbReference type="PANTHER" id="PTHR30537:SF3">
    <property type="entry name" value="TRANSCRIPTIONAL REGULATORY PROTEIN"/>
    <property type="match status" value="1"/>
</dbReference>
<dbReference type="Proteomes" id="UP001190466">
    <property type="component" value="Chromosome"/>
</dbReference>
<keyword evidence="7" id="KW-1185">Reference proteome</keyword>
<dbReference type="EMBL" id="OY726395">
    <property type="protein sequence ID" value="CAJ1584019.1"/>
    <property type="molecule type" value="Genomic_DNA"/>
</dbReference>
<evidence type="ECO:0000256" key="3">
    <source>
        <dbReference type="ARBA" id="ARBA00023125"/>
    </source>
</evidence>
<keyword evidence="2" id="KW-0805">Transcription regulation</keyword>
<evidence type="ECO:0000313" key="6">
    <source>
        <dbReference type="EMBL" id="CAJ1584019.1"/>
    </source>
</evidence>
<dbReference type="SUPFAM" id="SSF46785">
    <property type="entry name" value="Winged helix' DNA-binding domain"/>
    <property type="match status" value="1"/>
</dbReference>
<dbReference type="Pfam" id="PF00126">
    <property type="entry name" value="HTH_1"/>
    <property type="match status" value="1"/>
</dbReference>
<dbReference type="Pfam" id="PF03466">
    <property type="entry name" value="LysR_substrate"/>
    <property type="match status" value="1"/>
</dbReference>
<evidence type="ECO:0000259" key="5">
    <source>
        <dbReference type="PROSITE" id="PS50931"/>
    </source>
</evidence>
<dbReference type="PROSITE" id="PS50931">
    <property type="entry name" value="HTH_LYSR"/>
    <property type="match status" value="1"/>
</dbReference>
<dbReference type="InterPro" id="IPR058163">
    <property type="entry name" value="LysR-type_TF_proteobact-type"/>
</dbReference>
<gene>
    <name evidence="6" type="ORF">MU0050_002948</name>
</gene>
<proteinExistence type="inferred from homology"/>
<dbReference type="Gene3D" id="3.40.190.290">
    <property type="match status" value="1"/>
</dbReference>
<dbReference type="Gene3D" id="1.10.10.10">
    <property type="entry name" value="Winged helix-like DNA-binding domain superfamily/Winged helix DNA-binding domain"/>
    <property type="match status" value="1"/>
</dbReference>
<dbReference type="RefSeq" id="WP_316510342.1">
    <property type="nucleotide sequence ID" value="NZ_OY726395.1"/>
</dbReference>
<dbReference type="PANTHER" id="PTHR30537">
    <property type="entry name" value="HTH-TYPE TRANSCRIPTIONAL REGULATOR"/>
    <property type="match status" value="1"/>
</dbReference>
<reference evidence="6 7" key="1">
    <citation type="submission" date="2023-08" db="EMBL/GenBank/DDBJ databases">
        <authorList>
            <person name="Folkvardsen B D."/>
            <person name="Norman A."/>
        </authorList>
    </citation>
    <scope>NUCLEOTIDE SEQUENCE [LARGE SCALE GENOMIC DNA]</scope>
    <source>
        <strain evidence="6 7">Mu0050</strain>
    </source>
</reference>
<evidence type="ECO:0000256" key="4">
    <source>
        <dbReference type="ARBA" id="ARBA00023163"/>
    </source>
</evidence>
<keyword evidence="4" id="KW-0804">Transcription</keyword>
<accession>A0ABN9P2M7</accession>
<protein>
    <submittedName>
        <fullName evidence="6">LysR family transcriptional regulator</fullName>
    </submittedName>
</protein>
<evidence type="ECO:0000256" key="1">
    <source>
        <dbReference type="ARBA" id="ARBA00009437"/>
    </source>
</evidence>
<name>A0ABN9P2M7_9MYCO</name>
<dbReference type="InterPro" id="IPR005119">
    <property type="entry name" value="LysR_subst-bd"/>
</dbReference>
<dbReference type="InterPro" id="IPR000847">
    <property type="entry name" value="LysR_HTH_N"/>
</dbReference>
<evidence type="ECO:0000256" key="2">
    <source>
        <dbReference type="ARBA" id="ARBA00023015"/>
    </source>
</evidence>
<dbReference type="InterPro" id="IPR036390">
    <property type="entry name" value="WH_DNA-bd_sf"/>
</dbReference>
<organism evidence="6 7">
    <name type="scientific">[Mycobacterium] wendilense</name>
    <dbReference type="NCBI Taxonomy" id="3064284"/>
    <lineage>
        <taxon>Bacteria</taxon>
        <taxon>Bacillati</taxon>
        <taxon>Actinomycetota</taxon>
        <taxon>Actinomycetes</taxon>
        <taxon>Mycobacteriales</taxon>
        <taxon>Mycobacteriaceae</taxon>
        <taxon>Mycolicibacter</taxon>
    </lineage>
</organism>
<keyword evidence="3" id="KW-0238">DNA-binding</keyword>
<dbReference type="SUPFAM" id="SSF53850">
    <property type="entry name" value="Periplasmic binding protein-like II"/>
    <property type="match status" value="1"/>
</dbReference>